<protein>
    <recommendedName>
        <fullName evidence="1">F-box domain-containing protein</fullName>
    </recommendedName>
</protein>
<dbReference type="HOGENOM" id="CLU_780761_0_0_1"/>
<dbReference type="AlphaFoldDB" id="A0A067T598"/>
<dbReference type="InterPro" id="IPR001810">
    <property type="entry name" value="F-box_dom"/>
</dbReference>
<accession>A0A067T598</accession>
<evidence type="ECO:0000259" key="1">
    <source>
        <dbReference type="PROSITE" id="PS50181"/>
    </source>
</evidence>
<evidence type="ECO:0000313" key="3">
    <source>
        <dbReference type="Proteomes" id="UP000027222"/>
    </source>
</evidence>
<keyword evidence="3" id="KW-1185">Reference proteome</keyword>
<dbReference type="Pfam" id="PF00646">
    <property type="entry name" value="F-box"/>
    <property type="match status" value="1"/>
</dbReference>
<dbReference type="EMBL" id="KL142384">
    <property type="protein sequence ID" value="KDR74198.1"/>
    <property type="molecule type" value="Genomic_DNA"/>
</dbReference>
<feature type="domain" description="F-box" evidence="1">
    <location>
        <begin position="26"/>
        <end position="72"/>
    </location>
</feature>
<sequence>MRPIVPPPPPPPLPFSIFRIRRNSFLGLLQPLPLELLELIFEFCHLQSLFHFLRLNRLAYNLVKRSLIYSTLTKHALDSLRVLSRTNTASYFTALHLLEVLSSRDCVHCGKPGFFLYLPECVRSCYTCVRVPEFETMQMADAVAAFGLTKRSMSKVPVSTTITRPGKRPSKLVSVRLARIAARVQHGGENSLAAYLTNPGPKKKQVYEARVSRWIARREFSHRQSALLSKVVIPFPHLDRTTGVAHTGVWCRACLISCLNLWESAPGRDAWQAGYTEDQFFRHVSQDCPGARKIWTEMQEM</sequence>
<proteinExistence type="predicted"/>
<reference evidence="3" key="1">
    <citation type="journal article" date="2014" name="Proc. Natl. Acad. Sci. U.S.A.">
        <title>Extensive sampling of basidiomycete genomes demonstrates inadequacy of the white-rot/brown-rot paradigm for wood decay fungi.</title>
        <authorList>
            <person name="Riley R."/>
            <person name="Salamov A.A."/>
            <person name="Brown D.W."/>
            <person name="Nagy L.G."/>
            <person name="Floudas D."/>
            <person name="Held B.W."/>
            <person name="Levasseur A."/>
            <person name="Lombard V."/>
            <person name="Morin E."/>
            <person name="Otillar R."/>
            <person name="Lindquist E.A."/>
            <person name="Sun H."/>
            <person name="LaButti K.M."/>
            <person name="Schmutz J."/>
            <person name="Jabbour D."/>
            <person name="Luo H."/>
            <person name="Baker S.E."/>
            <person name="Pisabarro A.G."/>
            <person name="Walton J.D."/>
            <person name="Blanchette R.A."/>
            <person name="Henrissat B."/>
            <person name="Martin F."/>
            <person name="Cullen D."/>
            <person name="Hibbett D.S."/>
            <person name="Grigoriev I.V."/>
        </authorList>
    </citation>
    <scope>NUCLEOTIDE SEQUENCE [LARGE SCALE GENOMIC DNA]</scope>
    <source>
        <strain evidence="3">CBS 339.88</strain>
    </source>
</reference>
<organism evidence="2 3">
    <name type="scientific">Galerina marginata (strain CBS 339.88)</name>
    <dbReference type="NCBI Taxonomy" id="685588"/>
    <lineage>
        <taxon>Eukaryota</taxon>
        <taxon>Fungi</taxon>
        <taxon>Dikarya</taxon>
        <taxon>Basidiomycota</taxon>
        <taxon>Agaricomycotina</taxon>
        <taxon>Agaricomycetes</taxon>
        <taxon>Agaricomycetidae</taxon>
        <taxon>Agaricales</taxon>
        <taxon>Agaricineae</taxon>
        <taxon>Strophariaceae</taxon>
        <taxon>Galerina</taxon>
    </lineage>
</organism>
<dbReference type="PROSITE" id="PS50181">
    <property type="entry name" value="FBOX"/>
    <property type="match status" value="1"/>
</dbReference>
<name>A0A067T598_GALM3</name>
<evidence type="ECO:0000313" key="2">
    <source>
        <dbReference type="EMBL" id="KDR74198.1"/>
    </source>
</evidence>
<gene>
    <name evidence="2" type="ORF">GALMADRAFT_227861</name>
</gene>
<dbReference type="Proteomes" id="UP000027222">
    <property type="component" value="Unassembled WGS sequence"/>
</dbReference>
<dbReference type="OrthoDB" id="2687876at2759"/>